<reference evidence="3" key="1">
    <citation type="journal article" date="2019" name="Int. J. Syst. Evol. Microbiol.">
        <title>The Global Catalogue of Microorganisms (GCM) 10K type strain sequencing project: providing services to taxonomists for standard genome sequencing and annotation.</title>
        <authorList>
            <consortium name="The Broad Institute Genomics Platform"/>
            <consortium name="The Broad Institute Genome Sequencing Center for Infectious Disease"/>
            <person name="Wu L."/>
            <person name="Ma J."/>
        </authorList>
    </citation>
    <scope>NUCLEOTIDE SEQUENCE [LARGE SCALE GENOMIC DNA]</scope>
    <source>
        <strain evidence="3">CGMCC 4.7277</strain>
    </source>
</reference>
<dbReference type="InterPro" id="IPR027417">
    <property type="entry name" value="P-loop_NTPase"/>
</dbReference>
<evidence type="ECO:0000313" key="2">
    <source>
        <dbReference type="EMBL" id="MFC5519867.1"/>
    </source>
</evidence>
<keyword evidence="3" id="KW-1185">Reference proteome</keyword>
<name>A0ABW0Q7K2_9BURK</name>
<feature type="domain" description="ORC1/DEAH AAA+ ATPase" evidence="1">
    <location>
        <begin position="122"/>
        <end position="268"/>
    </location>
</feature>
<evidence type="ECO:0000259" key="1">
    <source>
        <dbReference type="Pfam" id="PF13401"/>
    </source>
</evidence>
<dbReference type="Proteomes" id="UP001596084">
    <property type="component" value="Unassembled WGS sequence"/>
</dbReference>
<protein>
    <submittedName>
        <fullName evidence="2">AAA family ATPase</fullName>
    </submittedName>
</protein>
<dbReference type="SUPFAM" id="SSF52540">
    <property type="entry name" value="P-loop containing nucleoside triphosphate hydrolases"/>
    <property type="match status" value="1"/>
</dbReference>
<dbReference type="Gene3D" id="3.40.50.300">
    <property type="entry name" value="P-loop containing nucleotide triphosphate hydrolases"/>
    <property type="match status" value="1"/>
</dbReference>
<organism evidence="2 3">
    <name type="scientific">Polaromonas jejuensis</name>
    <dbReference type="NCBI Taxonomy" id="457502"/>
    <lineage>
        <taxon>Bacteria</taxon>
        <taxon>Pseudomonadati</taxon>
        <taxon>Pseudomonadota</taxon>
        <taxon>Betaproteobacteria</taxon>
        <taxon>Burkholderiales</taxon>
        <taxon>Comamonadaceae</taxon>
        <taxon>Polaromonas</taxon>
    </lineage>
</organism>
<gene>
    <name evidence="2" type="ORF">ACFPP7_02900</name>
</gene>
<proteinExistence type="predicted"/>
<sequence>MSSAAQLRPELLLGPNPFLEALPPPITFSDLPKTLQRSAFSDLPVWDLLPAQREFLVETVDNQFVATSCVLEPASGVQILLRRALTMRNPLMAEEQIRTNRIGLADSKKTIRSLAGMDGAGMLLSGMTGTGKSALLKRILALIAPEQVLDFGSSKACGWFRLKQCVYLYVDHPSNGTRGALLKRILLQLDASVGTDYFEQHKRTTNLDALLVVACKLLVLHRVAMLVIDEKQQRSFNDSPWALEFVLFYLTLMNLGVSVVLAGNPLAFDHLRLLSQVMRRFSTGGIHELSPATGSDRWWTRDFSINARKANLVEHWEIDEIVRSELELRHSGGLPGLYMALHKEVMRQALRRGGNAATVSEKDFSAAIASPRYVEAKRIALSIAETQARNDMDYEDIPPLHKKGLVSEPKHEKPQVVSEVAMAYVTRLLTKYKAAQTRALNRDLERLKLLNSLGPEDARMFGIGDELLASMEKIKPPIEGLPGKRPSRKGKG</sequence>
<dbReference type="EMBL" id="JBHSMX010000006">
    <property type="protein sequence ID" value="MFC5519867.1"/>
    <property type="molecule type" value="Genomic_DNA"/>
</dbReference>
<dbReference type="InterPro" id="IPR049945">
    <property type="entry name" value="AAA_22"/>
</dbReference>
<comment type="caution">
    <text evidence="2">The sequence shown here is derived from an EMBL/GenBank/DDBJ whole genome shotgun (WGS) entry which is preliminary data.</text>
</comment>
<dbReference type="RefSeq" id="WP_068835479.1">
    <property type="nucleotide sequence ID" value="NZ_JBHSMX010000006.1"/>
</dbReference>
<evidence type="ECO:0000313" key="3">
    <source>
        <dbReference type="Proteomes" id="UP001596084"/>
    </source>
</evidence>
<accession>A0ABW0Q7K2</accession>
<dbReference type="Pfam" id="PF13401">
    <property type="entry name" value="AAA_22"/>
    <property type="match status" value="1"/>
</dbReference>